<dbReference type="InterPro" id="IPR009057">
    <property type="entry name" value="Homeodomain-like_sf"/>
</dbReference>
<evidence type="ECO:0000256" key="3">
    <source>
        <dbReference type="ARBA" id="ARBA00023163"/>
    </source>
</evidence>
<evidence type="ECO:0000259" key="4">
    <source>
        <dbReference type="Pfam" id="PF00440"/>
    </source>
</evidence>
<evidence type="ECO:0000256" key="1">
    <source>
        <dbReference type="ARBA" id="ARBA00023015"/>
    </source>
</evidence>
<dbReference type="PANTHER" id="PTHR47506">
    <property type="entry name" value="TRANSCRIPTIONAL REGULATORY PROTEIN"/>
    <property type="match status" value="1"/>
</dbReference>
<dbReference type="SUPFAM" id="SSF46689">
    <property type="entry name" value="Homeodomain-like"/>
    <property type="match status" value="1"/>
</dbReference>
<sequence length="198" mass="20876">MTETQVKEKGPRERLLLSAIALMCERGVHATGLTDLLAHSHTARQSIYQHFPGGKSELMEQATYAAGRTINALLDELLAMHPPAAGIEAMIDYWQQVLTGSNYAMGCPIMAAAQAGPNEPAVQAASAATFASWIDKIADALTSAGADPTAAKPVASMLVSAVEGAIAQSRGARSIQPLDDVRIAMTRLIESTVPPRPD</sequence>
<dbReference type="Pfam" id="PF00440">
    <property type="entry name" value="TetR_N"/>
    <property type="match status" value="1"/>
</dbReference>
<comment type="caution">
    <text evidence="6">The sequence shown here is derived from an EMBL/GenBank/DDBJ whole genome shotgun (WGS) entry which is preliminary data.</text>
</comment>
<dbReference type="AlphaFoldDB" id="A0A7X6L0T3"/>
<organism evidence="6 7">
    <name type="scientific">Nocardia gamkensis</name>
    <dbReference type="NCBI Taxonomy" id="352869"/>
    <lineage>
        <taxon>Bacteria</taxon>
        <taxon>Bacillati</taxon>
        <taxon>Actinomycetota</taxon>
        <taxon>Actinomycetes</taxon>
        <taxon>Mycobacteriales</taxon>
        <taxon>Nocardiaceae</taxon>
        <taxon>Nocardia</taxon>
    </lineage>
</organism>
<dbReference type="SUPFAM" id="SSF48498">
    <property type="entry name" value="Tetracyclin repressor-like, C-terminal domain"/>
    <property type="match status" value="1"/>
</dbReference>
<proteinExistence type="predicted"/>
<dbReference type="GO" id="GO:0003677">
    <property type="term" value="F:DNA binding"/>
    <property type="evidence" value="ECO:0007669"/>
    <property type="project" value="UniProtKB-KW"/>
</dbReference>
<feature type="domain" description="Transcriptional regulator LmrA/YxaF-like C-terminal" evidence="5">
    <location>
        <begin position="83"/>
        <end position="181"/>
    </location>
</feature>
<dbReference type="InterPro" id="IPR001647">
    <property type="entry name" value="HTH_TetR"/>
</dbReference>
<reference evidence="6 7" key="1">
    <citation type="submission" date="2020-04" db="EMBL/GenBank/DDBJ databases">
        <title>MicrobeNet Type strains.</title>
        <authorList>
            <person name="Nicholson A.C."/>
        </authorList>
    </citation>
    <scope>NUCLEOTIDE SEQUENCE [LARGE SCALE GENOMIC DNA]</scope>
    <source>
        <strain evidence="6 7">DSM 44956</strain>
    </source>
</reference>
<evidence type="ECO:0000259" key="5">
    <source>
        <dbReference type="Pfam" id="PF21993"/>
    </source>
</evidence>
<keyword evidence="7" id="KW-1185">Reference proteome</keyword>
<dbReference type="Proteomes" id="UP000540698">
    <property type="component" value="Unassembled WGS sequence"/>
</dbReference>
<gene>
    <name evidence="6" type="ORF">HGB38_05930</name>
</gene>
<evidence type="ECO:0000313" key="6">
    <source>
        <dbReference type="EMBL" id="NKY25769.1"/>
    </source>
</evidence>
<dbReference type="Gene3D" id="1.10.357.10">
    <property type="entry name" value="Tetracycline Repressor, domain 2"/>
    <property type="match status" value="1"/>
</dbReference>
<keyword evidence="2" id="KW-0238">DNA-binding</keyword>
<name>A0A7X6L0T3_9NOCA</name>
<evidence type="ECO:0000256" key="2">
    <source>
        <dbReference type="ARBA" id="ARBA00023125"/>
    </source>
</evidence>
<dbReference type="InterPro" id="IPR036271">
    <property type="entry name" value="Tet_transcr_reg_TetR-rel_C_sf"/>
</dbReference>
<keyword evidence="3" id="KW-0804">Transcription</keyword>
<feature type="domain" description="HTH tetR-type" evidence="4">
    <location>
        <begin position="16"/>
        <end position="61"/>
    </location>
</feature>
<evidence type="ECO:0000313" key="7">
    <source>
        <dbReference type="Proteomes" id="UP000540698"/>
    </source>
</evidence>
<dbReference type="EMBL" id="JAAXOS010000003">
    <property type="protein sequence ID" value="NKY25769.1"/>
    <property type="molecule type" value="Genomic_DNA"/>
</dbReference>
<keyword evidence="1" id="KW-0805">Transcription regulation</keyword>
<accession>A0A7X6L0T3</accession>
<dbReference type="RefSeq" id="WP_168434076.1">
    <property type="nucleotide sequence ID" value="NZ_JAAXOS010000003.1"/>
</dbReference>
<dbReference type="Pfam" id="PF21993">
    <property type="entry name" value="TetR_C_13_2"/>
    <property type="match status" value="1"/>
</dbReference>
<dbReference type="InterPro" id="IPR054156">
    <property type="entry name" value="YxaF_TetR_C"/>
</dbReference>
<protein>
    <submittedName>
        <fullName evidence="6">TetR/AcrR family transcriptional regulator</fullName>
    </submittedName>
</protein>
<dbReference type="PANTHER" id="PTHR47506:SF3">
    <property type="entry name" value="HTH-TYPE TRANSCRIPTIONAL REGULATOR LMRA"/>
    <property type="match status" value="1"/>
</dbReference>